<sequence length="271" mass="30321">MMKNCSHIMAPEDDALLSLALDDVPLSTEAACHLAGCAQCRERLERYRQTNNFLLNSLYRSQCPDATTLNLFCAHYLSPDEVMNVTEHLAFCPLCAQDVHEIRRVLQSFEAFPAESRQPLGVLRRAAERIVATLVPWQPQLVTRGEVAETPWPRQYRAGTLNISLHLSRASNGDLMMLGLFSCADPDESIEAFEGVDAHLYPILNHLQEPGDIQPEIMLSTSWEKEPPLISTKIDDLGNIVFKPVPVGSYTLVVQLPENEVVIEGLKIERS</sequence>
<reference evidence="1 2" key="1">
    <citation type="journal article" date="2011" name="Stand. Genomic Sci.">
        <title>Non-contiguous finished genome sequence and contextual data of the filamentous soil bacterium Ktedonobacter racemifer type strain (SOSP1-21).</title>
        <authorList>
            <person name="Chang Y.J."/>
            <person name="Land M."/>
            <person name="Hauser L."/>
            <person name="Chertkov O."/>
            <person name="Del Rio T.G."/>
            <person name="Nolan M."/>
            <person name="Copeland A."/>
            <person name="Tice H."/>
            <person name="Cheng J.F."/>
            <person name="Lucas S."/>
            <person name="Han C."/>
            <person name="Goodwin L."/>
            <person name="Pitluck S."/>
            <person name="Ivanova N."/>
            <person name="Ovchinikova G."/>
            <person name="Pati A."/>
            <person name="Chen A."/>
            <person name="Palaniappan K."/>
            <person name="Mavromatis K."/>
            <person name="Liolios K."/>
            <person name="Brettin T."/>
            <person name="Fiebig A."/>
            <person name="Rohde M."/>
            <person name="Abt B."/>
            <person name="Goker M."/>
            <person name="Detter J.C."/>
            <person name="Woyke T."/>
            <person name="Bristow J."/>
            <person name="Eisen J.A."/>
            <person name="Markowitz V."/>
            <person name="Hugenholtz P."/>
            <person name="Kyrpides N.C."/>
            <person name="Klenk H.P."/>
            <person name="Lapidus A."/>
        </authorList>
    </citation>
    <scope>NUCLEOTIDE SEQUENCE [LARGE SCALE GENOMIC DNA]</scope>
    <source>
        <strain evidence="2">DSM 44963</strain>
    </source>
</reference>
<dbReference type="GO" id="GO:0051537">
    <property type="term" value="F:2 iron, 2 sulfur cluster binding"/>
    <property type="evidence" value="ECO:0007669"/>
    <property type="project" value="InterPro"/>
</dbReference>
<keyword evidence="2" id="KW-1185">Reference proteome</keyword>
<accession>D6TEH6</accession>
<name>D6TEH6_KTERA</name>
<dbReference type="eggNOG" id="ENOG502ZVJR">
    <property type="taxonomic scope" value="Bacteria"/>
</dbReference>
<dbReference type="EMBL" id="ADVG01000001">
    <property type="protein sequence ID" value="EFH90349.1"/>
    <property type="molecule type" value="Genomic_DNA"/>
</dbReference>
<dbReference type="InterPro" id="IPR006058">
    <property type="entry name" value="2Fe2S_fd_BS"/>
</dbReference>
<dbReference type="OrthoDB" id="157881at2"/>
<dbReference type="AlphaFoldDB" id="D6TEH6"/>
<organism evidence="1 2">
    <name type="scientific">Ktedonobacter racemifer DSM 44963</name>
    <dbReference type="NCBI Taxonomy" id="485913"/>
    <lineage>
        <taxon>Bacteria</taxon>
        <taxon>Bacillati</taxon>
        <taxon>Chloroflexota</taxon>
        <taxon>Ktedonobacteria</taxon>
        <taxon>Ktedonobacterales</taxon>
        <taxon>Ktedonobacteraceae</taxon>
        <taxon>Ktedonobacter</taxon>
    </lineage>
</organism>
<protein>
    <recommendedName>
        <fullName evidence="3">Zinc-finger domain-containing protein</fullName>
    </recommendedName>
</protein>
<dbReference type="RefSeq" id="WP_007907641.1">
    <property type="nucleotide sequence ID" value="NZ_ADVG01000001.1"/>
</dbReference>
<dbReference type="Proteomes" id="UP000004508">
    <property type="component" value="Unassembled WGS sequence"/>
</dbReference>
<evidence type="ECO:0000313" key="2">
    <source>
        <dbReference type="Proteomes" id="UP000004508"/>
    </source>
</evidence>
<evidence type="ECO:0000313" key="1">
    <source>
        <dbReference type="EMBL" id="EFH90349.1"/>
    </source>
</evidence>
<dbReference type="Gene3D" id="1.10.10.1320">
    <property type="entry name" value="Anti-sigma factor, zinc-finger domain"/>
    <property type="match status" value="1"/>
</dbReference>
<dbReference type="InParanoid" id="D6TEH6"/>
<comment type="caution">
    <text evidence="1">The sequence shown here is derived from an EMBL/GenBank/DDBJ whole genome shotgun (WGS) entry which is preliminary data.</text>
</comment>
<dbReference type="InterPro" id="IPR041916">
    <property type="entry name" value="Anti_sigma_zinc_sf"/>
</dbReference>
<gene>
    <name evidence="1" type="ORF">Krac_11967</name>
</gene>
<dbReference type="PROSITE" id="PS00197">
    <property type="entry name" value="2FE2S_FER_1"/>
    <property type="match status" value="1"/>
</dbReference>
<proteinExistence type="predicted"/>
<evidence type="ECO:0008006" key="3">
    <source>
        <dbReference type="Google" id="ProtNLM"/>
    </source>
</evidence>